<dbReference type="AlphaFoldDB" id="A0A8C2P666"/>
<dbReference type="PANTHER" id="PTHR15604:SF0">
    <property type="entry name" value="SIGNALING THRESHOLD-REGULATING TRANSMEMBRANE ADAPTER 1"/>
    <property type="match status" value="1"/>
</dbReference>
<feature type="transmembrane region" description="Helical" evidence="2">
    <location>
        <begin position="53"/>
        <end position="75"/>
    </location>
</feature>
<dbReference type="GO" id="GO:0043029">
    <property type="term" value="P:T cell homeostasis"/>
    <property type="evidence" value="ECO:0007669"/>
    <property type="project" value="InterPro"/>
</dbReference>
<protein>
    <recommendedName>
        <fullName evidence="4">Signaling threshold regulating transmembrane adaptor 1</fullName>
    </recommendedName>
</protein>
<reference evidence="3" key="2">
    <citation type="submission" date="2025-08" db="UniProtKB">
        <authorList>
            <consortium name="Ensembl"/>
        </authorList>
    </citation>
    <scope>IDENTIFICATION</scope>
</reference>
<dbReference type="GO" id="GO:0007165">
    <property type="term" value="P:signal transduction"/>
    <property type="evidence" value="ECO:0007669"/>
    <property type="project" value="InterPro"/>
</dbReference>
<keyword evidence="2" id="KW-1133">Transmembrane helix</keyword>
<evidence type="ECO:0000313" key="3">
    <source>
        <dbReference type="Ensembl" id="ENSCHIP00010015347.1"/>
    </source>
</evidence>
<feature type="region of interest" description="Disordered" evidence="1">
    <location>
        <begin position="117"/>
        <end position="162"/>
    </location>
</feature>
<evidence type="ECO:0000256" key="2">
    <source>
        <dbReference type="SAM" id="Phobius"/>
    </source>
</evidence>
<dbReference type="GO" id="GO:0005886">
    <property type="term" value="C:plasma membrane"/>
    <property type="evidence" value="ECO:0007669"/>
    <property type="project" value="TreeGrafter"/>
</dbReference>
<feature type="region of interest" description="Disordered" evidence="1">
    <location>
        <begin position="174"/>
        <end position="238"/>
    </location>
</feature>
<dbReference type="Ensembl" id="ENSCHIT00010021580.1">
    <property type="protein sequence ID" value="ENSCHIP00010015347.1"/>
    <property type="gene ID" value="ENSCHIG00010011239.1"/>
</dbReference>
<dbReference type="PANTHER" id="PTHR15604">
    <property type="entry name" value="SIGNALING THRESHOLD-REGULATING TRANSMEMBRANE ADAPTER 1"/>
    <property type="match status" value="1"/>
</dbReference>
<dbReference type="GO" id="GO:0050863">
    <property type="term" value="P:regulation of T cell activation"/>
    <property type="evidence" value="ECO:0007669"/>
    <property type="project" value="InterPro"/>
</dbReference>
<proteinExistence type="predicted"/>
<accession>A0A8C2P666</accession>
<name>A0A8C2P666_CAPHI</name>
<sequence>MSYCPVSWAGQGQGEGSRGPVFHLLGPGGLGWAVTLPPHSLTSTGIPSVTKGWGLWALSGAVTLLLLISLAVHLFQWTSGRSRGHPGHGRSGESVEDVPLYGNLHYLQTGRKLAKGRGASGQVLGAGGRTRRDQTPVPCPGRLSQEPGPDPQDSAPGGPARAAEEVMCYTSLQLRPPQGRVPSPGSPIKYSEVVLDSEPKPQASDPEPELYASVCAQGRRARPSFPDQAYANSHPAPS</sequence>
<reference evidence="3" key="1">
    <citation type="submission" date="2019-03" db="EMBL/GenBank/DDBJ databases">
        <title>Genome sequencing and reference-guided assembly of Black Bengal Goat (Capra hircus).</title>
        <authorList>
            <person name="Siddiki A.Z."/>
            <person name="Baten A."/>
            <person name="Billah M."/>
            <person name="Alam M.A.U."/>
            <person name="Shawrob K.S.M."/>
            <person name="Saha S."/>
            <person name="Chowdhury M."/>
            <person name="Rahman A.H."/>
            <person name="Stear M."/>
            <person name="Miah G."/>
            <person name="Das G.B."/>
            <person name="Hossain M.M."/>
            <person name="Kumkum M."/>
            <person name="Islam M.S."/>
            <person name="Mollah A.M."/>
            <person name="Ahsan A."/>
            <person name="Tusar F."/>
            <person name="Khan M.K.I."/>
        </authorList>
    </citation>
    <scope>NUCLEOTIDE SEQUENCE [LARGE SCALE GENOMIC DNA]</scope>
</reference>
<evidence type="ECO:0008006" key="4">
    <source>
        <dbReference type="Google" id="ProtNLM"/>
    </source>
</evidence>
<dbReference type="GO" id="GO:0019900">
    <property type="term" value="F:kinase binding"/>
    <property type="evidence" value="ECO:0007669"/>
    <property type="project" value="TreeGrafter"/>
</dbReference>
<keyword evidence="2" id="KW-0812">Transmembrane</keyword>
<dbReference type="InterPro" id="IPR033269">
    <property type="entry name" value="Sit1"/>
</dbReference>
<evidence type="ECO:0000256" key="1">
    <source>
        <dbReference type="SAM" id="MobiDB-lite"/>
    </source>
</evidence>
<keyword evidence="2" id="KW-0472">Membrane</keyword>
<organism evidence="3">
    <name type="scientific">Capra hircus</name>
    <name type="common">Goat</name>
    <dbReference type="NCBI Taxonomy" id="9925"/>
    <lineage>
        <taxon>Eukaryota</taxon>
        <taxon>Metazoa</taxon>
        <taxon>Chordata</taxon>
        <taxon>Craniata</taxon>
        <taxon>Vertebrata</taxon>
        <taxon>Euteleostomi</taxon>
        <taxon>Mammalia</taxon>
        <taxon>Eutheria</taxon>
        <taxon>Laurasiatheria</taxon>
        <taxon>Artiodactyla</taxon>
        <taxon>Ruminantia</taxon>
        <taxon>Pecora</taxon>
        <taxon>Bovidae</taxon>
        <taxon>Caprinae</taxon>
        <taxon>Capra</taxon>
    </lineage>
</organism>